<dbReference type="Proteomes" id="UP000237839">
    <property type="component" value="Unassembled WGS sequence"/>
</dbReference>
<sequence>MKLFSFKPNLLVGVLCAVSCLICQNTIAAVNLNATIKTQNIKNKPDSKTPADTQESLDVTLDSGYMSMRSANEIKIFDFKTRRRFTLDDATKTYMDYSIYDTVGFRDLEFQNRENLNKRLAAAKIDVDTHRTIDNEHLFAVQSQTQRHVEEKDVGDDLEFSIEGRELARWSKAGVKVSAEDSSRFVNFLRYKLGGHPQILKRLAASGVIPNKIVLTFNEFWGTTTCTIVVNSAHQIDDVAYDLSAFSRRQAAKSSDKLDQILGQDRGITAAKLEHAKNGILTQQASDIRDGKLLDAMLAVFEFSLTTGQQIPPFTPDQLAKIRLDSSVQNLTHALGASTKEAMPDAITTLVNLRLNAPNKAYILKIFEANDRLKLGDSDAAKALFAEVLQTNPYIAGVYKDLGDLFYMRFDTAHAWQCWDIGRQIAPEFTNLKAVSQYEDLLTTQHSEYF</sequence>
<keyword evidence="1" id="KW-0732">Signal</keyword>
<proteinExistence type="predicted"/>
<comment type="caution">
    <text evidence="2">The sequence shown here is derived from an EMBL/GenBank/DDBJ whole genome shotgun (WGS) entry which is preliminary data.</text>
</comment>
<dbReference type="SUPFAM" id="SSF48452">
    <property type="entry name" value="TPR-like"/>
    <property type="match status" value="1"/>
</dbReference>
<dbReference type="OrthoDB" id="8743524at2"/>
<evidence type="ECO:0000313" key="2">
    <source>
        <dbReference type="EMBL" id="PRC93503.1"/>
    </source>
</evidence>
<dbReference type="AlphaFoldDB" id="A0A2S9H0M1"/>
<accession>A0A2S9H0M1</accession>
<reference evidence="2 3" key="1">
    <citation type="submission" date="2018-02" db="EMBL/GenBank/DDBJ databases">
        <title>Solimicrobium silvestre gen. nov., sp. nov., isolated from alpine forest soil.</title>
        <authorList>
            <person name="Margesin R."/>
            <person name="Albuquerque L."/>
            <person name="Zhang D.-C."/>
            <person name="Froufe H.J.C."/>
            <person name="Severino R."/>
            <person name="Roxo I."/>
            <person name="Egas C."/>
            <person name="Da Costa M.S."/>
        </authorList>
    </citation>
    <scope>NUCLEOTIDE SEQUENCE [LARGE SCALE GENOMIC DNA]</scope>
    <source>
        <strain evidence="2 3">S20-91</strain>
    </source>
</reference>
<dbReference type="Gene3D" id="1.25.40.10">
    <property type="entry name" value="Tetratricopeptide repeat domain"/>
    <property type="match status" value="1"/>
</dbReference>
<dbReference type="RefSeq" id="WP_105531545.1">
    <property type="nucleotide sequence ID" value="NZ_PUGF01000007.1"/>
</dbReference>
<evidence type="ECO:0008006" key="4">
    <source>
        <dbReference type="Google" id="ProtNLM"/>
    </source>
</evidence>
<feature type="signal peptide" evidence="1">
    <location>
        <begin position="1"/>
        <end position="28"/>
    </location>
</feature>
<gene>
    <name evidence="2" type="ORF">S2091_1890</name>
</gene>
<keyword evidence="3" id="KW-1185">Reference proteome</keyword>
<evidence type="ECO:0000256" key="1">
    <source>
        <dbReference type="SAM" id="SignalP"/>
    </source>
</evidence>
<dbReference type="EMBL" id="PUGF01000007">
    <property type="protein sequence ID" value="PRC93503.1"/>
    <property type="molecule type" value="Genomic_DNA"/>
</dbReference>
<name>A0A2S9H0M1_9BURK</name>
<evidence type="ECO:0000313" key="3">
    <source>
        <dbReference type="Proteomes" id="UP000237839"/>
    </source>
</evidence>
<protein>
    <recommendedName>
        <fullName evidence="4">Tetratricopeptide repeat</fullName>
    </recommendedName>
</protein>
<organism evidence="2 3">
    <name type="scientific">Solimicrobium silvestre</name>
    <dbReference type="NCBI Taxonomy" id="2099400"/>
    <lineage>
        <taxon>Bacteria</taxon>
        <taxon>Pseudomonadati</taxon>
        <taxon>Pseudomonadota</taxon>
        <taxon>Betaproteobacteria</taxon>
        <taxon>Burkholderiales</taxon>
        <taxon>Oxalobacteraceae</taxon>
        <taxon>Solimicrobium</taxon>
    </lineage>
</organism>
<feature type="chain" id="PRO_5015615401" description="Tetratricopeptide repeat" evidence="1">
    <location>
        <begin position="29"/>
        <end position="450"/>
    </location>
</feature>
<dbReference type="InterPro" id="IPR011990">
    <property type="entry name" value="TPR-like_helical_dom_sf"/>
</dbReference>